<protein>
    <submittedName>
        <fullName evidence="1">Uncharacterized protein</fullName>
    </submittedName>
</protein>
<organism evidence="1 2">
    <name type="scientific">Xenotaenia resolanae</name>
    <dbReference type="NCBI Taxonomy" id="208358"/>
    <lineage>
        <taxon>Eukaryota</taxon>
        <taxon>Metazoa</taxon>
        <taxon>Chordata</taxon>
        <taxon>Craniata</taxon>
        <taxon>Vertebrata</taxon>
        <taxon>Euteleostomi</taxon>
        <taxon>Actinopterygii</taxon>
        <taxon>Neopterygii</taxon>
        <taxon>Teleostei</taxon>
        <taxon>Neoteleostei</taxon>
        <taxon>Acanthomorphata</taxon>
        <taxon>Ovalentaria</taxon>
        <taxon>Atherinomorphae</taxon>
        <taxon>Cyprinodontiformes</taxon>
        <taxon>Goodeidae</taxon>
        <taxon>Xenotaenia</taxon>
    </lineage>
</organism>
<dbReference type="EMBL" id="JAHRIM010072398">
    <property type="protein sequence ID" value="MEQ2273652.1"/>
    <property type="molecule type" value="Genomic_DNA"/>
</dbReference>
<gene>
    <name evidence="1" type="ORF">XENORESO_007067</name>
</gene>
<dbReference type="Proteomes" id="UP001444071">
    <property type="component" value="Unassembled WGS sequence"/>
</dbReference>
<feature type="non-terminal residue" evidence="1">
    <location>
        <position position="51"/>
    </location>
</feature>
<sequence length="51" mass="5759">LTSSLMERTKSCTRKLQLTSSTPTAQRLTTDRLCAARCLWSMINSLSPRRS</sequence>
<comment type="caution">
    <text evidence="1">The sequence shown here is derived from an EMBL/GenBank/DDBJ whole genome shotgun (WGS) entry which is preliminary data.</text>
</comment>
<feature type="non-terminal residue" evidence="1">
    <location>
        <position position="1"/>
    </location>
</feature>
<name>A0ABV0WZ29_9TELE</name>
<proteinExistence type="predicted"/>
<accession>A0ABV0WZ29</accession>
<reference evidence="1 2" key="1">
    <citation type="submission" date="2021-06" db="EMBL/GenBank/DDBJ databases">
        <authorList>
            <person name="Palmer J.M."/>
        </authorList>
    </citation>
    <scope>NUCLEOTIDE SEQUENCE [LARGE SCALE GENOMIC DNA]</scope>
    <source>
        <strain evidence="1 2">XR_2019</strain>
        <tissue evidence="1">Muscle</tissue>
    </source>
</reference>
<evidence type="ECO:0000313" key="2">
    <source>
        <dbReference type="Proteomes" id="UP001444071"/>
    </source>
</evidence>
<keyword evidence="2" id="KW-1185">Reference proteome</keyword>
<evidence type="ECO:0000313" key="1">
    <source>
        <dbReference type="EMBL" id="MEQ2273652.1"/>
    </source>
</evidence>